<organism evidence="1 2">
    <name type="scientific">Lentzea aerocolonigenes</name>
    <name type="common">Lechevalieria aerocolonigenes</name>
    <name type="synonym">Saccharothrix aerocolonigenes</name>
    <dbReference type="NCBI Taxonomy" id="68170"/>
    <lineage>
        <taxon>Bacteria</taxon>
        <taxon>Bacillati</taxon>
        <taxon>Actinomycetota</taxon>
        <taxon>Actinomycetes</taxon>
        <taxon>Pseudonocardiales</taxon>
        <taxon>Pseudonocardiaceae</taxon>
        <taxon>Lentzea</taxon>
    </lineage>
</organism>
<dbReference type="AlphaFoldDB" id="A0A0F0GQG4"/>
<dbReference type="EMBL" id="JYJG01000279">
    <property type="protein sequence ID" value="KJK43663.1"/>
    <property type="molecule type" value="Genomic_DNA"/>
</dbReference>
<protein>
    <submittedName>
        <fullName evidence="1">Uncharacterized protein</fullName>
    </submittedName>
</protein>
<dbReference type="PATRIC" id="fig|68170.10.peg.8329"/>
<comment type="caution">
    <text evidence="1">The sequence shown here is derived from an EMBL/GenBank/DDBJ whole genome shotgun (WGS) entry which is preliminary data.</text>
</comment>
<keyword evidence="2" id="KW-1185">Reference proteome</keyword>
<proteinExistence type="predicted"/>
<accession>A0A0F0GQG4</accession>
<evidence type="ECO:0000313" key="1">
    <source>
        <dbReference type="EMBL" id="KJK43663.1"/>
    </source>
</evidence>
<dbReference type="RefSeq" id="WP_045315498.1">
    <property type="nucleotide sequence ID" value="NZ_JYJG01000279.1"/>
</dbReference>
<reference evidence="1 2" key="1">
    <citation type="submission" date="2015-02" db="EMBL/GenBank/DDBJ databases">
        <authorList>
            <person name="Ju K.-S."/>
            <person name="Doroghazi J.R."/>
            <person name="Metcalf W."/>
        </authorList>
    </citation>
    <scope>NUCLEOTIDE SEQUENCE [LARGE SCALE GENOMIC DNA]</scope>
    <source>
        <strain evidence="1 2">NRRL B-16140</strain>
    </source>
</reference>
<name>A0A0F0GQG4_LENAE</name>
<sequence length="150" mass="15703">MAVVVDGYSTASFLAPAFLAHGMRCVHVSSGEQRVPALRATHSPELYLADLAADAGLLDRLAAFRVAHVLPGLDSGSELASDLAAQLDVPTRNDEHLARARRDKAAMLGALRDAGVPVRAHAEVGSADEAVAWCTARGRGALPAAGGRWW</sequence>
<dbReference type="Proteomes" id="UP000033393">
    <property type="component" value="Unassembled WGS sequence"/>
</dbReference>
<gene>
    <name evidence="1" type="ORF">UK23_32335</name>
</gene>
<evidence type="ECO:0000313" key="2">
    <source>
        <dbReference type="Proteomes" id="UP000033393"/>
    </source>
</evidence>
<dbReference type="OrthoDB" id="3507946at2"/>